<dbReference type="EMBL" id="MDLC01000071">
    <property type="protein sequence ID" value="ODS22523.1"/>
    <property type="molecule type" value="Genomic_DNA"/>
</dbReference>
<name>A0A1D2QLT2_9GAMM</name>
<evidence type="ECO:0000313" key="1">
    <source>
        <dbReference type="EMBL" id="ODS22523.1"/>
    </source>
</evidence>
<evidence type="ECO:0000313" key="2">
    <source>
        <dbReference type="Proteomes" id="UP000242502"/>
    </source>
</evidence>
<dbReference type="AlphaFoldDB" id="A0A1D2QLT2"/>
<organism evidence="1 2">
    <name type="scientific">Candidatus Endobugula sertula</name>
    <name type="common">Bugula neritina bacterial symbiont</name>
    <dbReference type="NCBI Taxonomy" id="62101"/>
    <lineage>
        <taxon>Bacteria</taxon>
        <taxon>Pseudomonadati</taxon>
        <taxon>Pseudomonadota</taxon>
        <taxon>Gammaproteobacteria</taxon>
        <taxon>Cellvibrionales</taxon>
        <taxon>Cellvibrionaceae</taxon>
        <taxon>Candidatus Endobugula</taxon>
    </lineage>
</organism>
<sequence length="63" mass="7115">MLDLFGDTFAPRDASFGNVVEKMFDITSQADESLRLSLKKLIDRSSIGMISNDWYVPDGRSEK</sequence>
<comment type="caution">
    <text evidence="1">The sequence shown here is derived from an EMBL/GenBank/DDBJ whole genome shotgun (WGS) entry which is preliminary data.</text>
</comment>
<dbReference type="STRING" id="62101.AB835_13745"/>
<gene>
    <name evidence="1" type="ORF">AB835_13745</name>
</gene>
<protein>
    <submittedName>
        <fullName evidence="1">Uncharacterized protein</fullName>
    </submittedName>
</protein>
<reference evidence="1 2" key="1">
    <citation type="journal article" date="2016" name="Appl. Environ. Microbiol.">
        <title>Lack of Overt Genome Reduction in the Bryostatin-Producing Bryozoan Symbiont "Candidatus Endobugula sertula".</title>
        <authorList>
            <person name="Miller I.J."/>
            <person name="Vanee N."/>
            <person name="Fong S.S."/>
            <person name="Lim-Fong G.E."/>
            <person name="Kwan J.C."/>
        </authorList>
    </citation>
    <scope>NUCLEOTIDE SEQUENCE [LARGE SCALE GENOMIC DNA]</scope>
    <source>
        <strain evidence="1">AB1-4</strain>
    </source>
</reference>
<dbReference type="Proteomes" id="UP000242502">
    <property type="component" value="Unassembled WGS sequence"/>
</dbReference>
<proteinExistence type="predicted"/>
<accession>A0A1D2QLT2</accession>